<dbReference type="OrthoDB" id="432984at2759"/>
<accession>A0A9P1DAH8</accession>
<reference evidence="2" key="1">
    <citation type="submission" date="2022-10" db="EMBL/GenBank/DDBJ databases">
        <authorList>
            <person name="Chen Y."/>
            <person name="Dougan E. K."/>
            <person name="Chan C."/>
            <person name="Rhodes N."/>
            <person name="Thang M."/>
        </authorList>
    </citation>
    <scope>NUCLEOTIDE SEQUENCE</scope>
</reference>
<keyword evidence="4" id="KW-1185">Reference proteome</keyword>
<dbReference type="EMBL" id="CAMXCT010003779">
    <property type="protein sequence ID" value="CAI4006151.1"/>
    <property type="molecule type" value="Genomic_DNA"/>
</dbReference>
<comment type="caution">
    <text evidence="2">The sequence shown here is derived from an EMBL/GenBank/DDBJ whole genome shotgun (WGS) entry which is preliminary data.</text>
</comment>
<reference evidence="3 4" key="2">
    <citation type="submission" date="2024-05" db="EMBL/GenBank/DDBJ databases">
        <authorList>
            <person name="Chen Y."/>
            <person name="Shah S."/>
            <person name="Dougan E. K."/>
            <person name="Thang M."/>
            <person name="Chan C."/>
        </authorList>
    </citation>
    <scope>NUCLEOTIDE SEQUENCE [LARGE SCALE GENOMIC DNA]</scope>
</reference>
<sequence>MDAPRCCRTHLLELRAQSSSALSAEEVLELAQLHANSDGDAWMILVGGEHGGRMRPDYEGTRPGPYLAGHCSLHWIGRVYSRLVRFFGRDKVIVIAQLQETLQWLREASKDEESAQRLAGRSALLPMLQQQLSELLESCADLIADGGAHYDGPEVNPATVLEVLRGERPRSISSRVRSVLLLLVSHGHAHPAGPGTSHHEWYMHLPYPVPESDATLYDVVSHQGFHEVDPHPDWDWGAPKHRWRLYSQMLFQAYHSMLEQSPHRRLVIFHQFCLSGGVVEFMRRPSYRTYFGTQSWPVFAVTTAGSFEPALGTFIGLWSDELRKALEAGGSKSLGEVQALAEARYWADNAGIKVQNDRILAGELPTEASTVGTVGCEAGFDGRSQQLMMALPVREIVNETNETNEMNTVKRTPKRSLGE</sequence>
<organism evidence="2">
    <name type="scientific">Cladocopium goreaui</name>
    <dbReference type="NCBI Taxonomy" id="2562237"/>
    <lineage>
        <taxon>Eukaryota</taxon>
        <taxon>Sar</taxon>
        <taxon>Alveolata</taxon>
        <taxon>Dinophyceae</taxon>
        <taxon>Suessiales</taxon>
        <taxon>Symbiodiniaceae</taxon>
        <taxon>Cladocopium</taxon>
    </lineage>
</organism>
<evidence type="ECO:0000256" key="1">
    <source>
        <dbReference type="SAM" id="MobiDB-lite"/>
    </source>
</evidence>
<dbReference type="EMBL" id="CAMXCT020003779">
    <property type="protein sequence ID" value="CAL1159526.1"/>
    <property type="molecule type" value="Genomic_DNA"/>
</dbReference>
<evidence type="ECO:0000313" key="2">
    <source>
        <dbReference type="EMBL" id="CAI4006151.1"/>
    </source>
</evidence>
<dbReference type="Proteomes" id="UP001152797">
    <property type="component" value="Unassembled WGS sequence"/>
</dbReference>
<protein>
    <submittedName>
        <fullName evidence="3">Pentatricopeptide repeat-containing protein, chloroplastic</fullName>
    </submittedName>
</protein>
<evidence type="ECO:0000313" key="3">
    <source>
        <dbReference type="EMBL" id="CAL4793463.1"/>
    </source>
</evidence>
<evidence type="ECO:0000313" key="4">
    <source>
        <dbReference type="Proteomes" id="UP001152797"/>
    </source>
</evidence>
<proteinExistence type="predicted"/>
<dbReference type="AlphaFoldDB" id="A0A9P1DAH8"/>
<feature type="region of interest" description="Disordered" evidence="1">
    <location>
        <begin position="399"/>
        <end position="419"/>
    </location>
</feature>
<dbReference type="EMBL" id="CAMXCT030003779">
    <property type="protein sequence ID" value="CAL4793463.1"/>
    <property type="molecule type" value="Genomic_DNA"/>
</dbReference>
<name>A0A9P1DAH8_9DINO</name>
<gene>
    <name evidence="2" type="ORF">C1SCF055_LOCUS31815</name>
</gene>